<dbReference type="AlphaFoldDB" id="A0A183IEQ6"/>
<keyword evidence="14" id="KW-0866">Nonsense-mediated mRNA decay</keyword>
<protein>
    <recommendedName>
        <fullName evidence="6">Protein CASC3</fullName>
    </recommendedName>
</protein>
<dbReference type="InterPro" id="IPR028544">
    <property type="entry name" value="CASC3"/>
</dbReference>
<dbReference type="GO" id="GO:0051028">
    <property type="term" value="P:mRNA transport"/>
    <property type="evidence" value="ECO:0007669"/>
    <property type="project" value="UniProtKB-KW"/>
</dbReference>
<dbReference type="GO" id="GO:0008380">
    <property type="term" value="P:RNA splicing"/>
    <property type="evidence" value="ECO:0007669"/>
    <property type="project" value="UniProtKB-KW"/>
</dbReference>
<dbReference type="OrthoDB" id="657902at2759"/>
<dbReference type="WBParaSite" id="SBAD_0000220301-mRNA-1">
    <property type="protein sequence ID" value="SBAD_0000220301-mRNA-1"/>
    <property type="gene ID" value="SBAD_0000220301"/>
</dbReference>
<keyword evidence="8" id="KW-0963">Cytoplasm</keyword>
<dbReference type="GO" id="GO:0030425">
    <property type="term" value="C:dendrite"/>
    <property type="evidence" value="ECO:0007669"/>
    <property type="project" value="UniProtKB-SubCell"/>
</dbReference>
<dbReference type="PANTHER" id="PTHR13434:SF0">
    <property type="entry name" value="PROTEIN CASC3"/>
    <property type="match status" value="1"/>
</dbReference>
<feature type="compositionally biased region" description="Basic and acidic residues" evidence="18">
    <location>
        <begin position="188"/>
        <end position="201"/>
    </location>
</feature>
<evidence type="ECO:0000256" key="15">
    <source>
        <dbReference type="ARBA" id="ARBA00023187"/>
    </source>
</evidence>
<keyword evidence="13" id="KW-0694">RNA-binding</keyword>
<evidence type="ECO:0000313" key="22">
    <source>
        <dbReference type="WBParaSite" id="SBAD_0000220301-mRNA-1"/>
    </source>
</evidence>
<dbReference type="GO" id="GO:0016607">
    <property type="term" value="C:nuclear speck"/>
    <property type="evidence" value="ECO:0007669"/>
    <property type="project" value="UniProtKB-SubCell"/>
</dbReference>
<feature type="region of interest" description="Disordered" evidence="18">
    <location>
        <begin position="148"/>
        <end position="174"/>
    </location>
</feature>
<feature type="compositionally biased region" description="Polar residues" evidence="18">
    <location>
        <begin position="37"/>
        <end position="50"/>
    </location>
</feature>
<keyword evidence="10" id="KW-0747">Spliceosome</keyword>
<accession>A0A183IEQ6</accession>
<dbReference type="GO" id="GO:0010494">
    <property type="term" value="C:cytoplasmic stress granule"/>
    <property type="evidence" value="ECO:0007669"/>
    <property type="project" value="UniProtKB-SubCell"/>
</dbReference>
<keyword evidence="12" id="KW-0810">Translation regulation</keyword>
<feature type="domain" description="Btz" evidence="19">
    <location>
        <begin position="209"/>
        <end position="315"/>
    </location>
</feature>
<evidence type="ECO:0000256" key="7">
    <source>
        <dbReference type="ARBA" id="ARBA00022448"/>
    </source>
</evidence>
<feature type="region of interest" description="Disordered" evidence="18">
    <location>
        <begin position="100"/>
        <end position="126"/>
    </location>
</feature>
<comment type="subcellular location">
    <subcellularLocation>
        <location evidence="2">Cell projection</location>
        <location evidence="2">Dendrite</location>
    </subcellularLocation>
    <subcellularLocation>
        <location evidence="1">Cytoplasm</location>
        <location evidence="1">Stress granule</location>
    </subcellularLocation>
    <subcellularLocation>
        <location evidence="4">Cytoplasm</location>
        <location evidence="4">Perinuclear region</location>
    </subcellularLocation>
    <subcellularLocation>
        <location evidence="3">Nucleus speckle</location>
    </subcellularLocation>
</comment>
<feature type="compositionally biased region" description="Basic and acidic residues" evidence="18">
    <location>
        <begin position="543"/>
        <end position="554"/>
    </location>
</feature>
<organism evidence="22">
    <name type="scientific">Soboliphyme baturini</name>
    <dbReference type="NCBI Taxonomy" id="241478"/>
    <lineage>
        <taxon>Eukaryota</taxon>
        <taxon>Metazoa</taxon>
        <taxon>Ecdysozoa</taxon>
        <taxon>Nematoda</taxon>
        <taxon>Enoplea</taxon>
        <taxon>Dorylaimia</taxon>
        <taxon>Dioctophymatida</taxon>
        <taxon>Dioctophymatoidea</taxon>
        <taxon>Soboliphymatidae</taxon>
        <taxon>Soboliphyme</taxon>
    </lineage>
</organism>
<evidence type="ECO:0000256" key="11">
    <source>
        <dbReference type="ARBA" id="ARBA00022816"/>
    </source>
</evidence>
<evidence type="ECO:0000256" key="8">
    <source>
        <dbReference type="ARBA" id="ARBA00022490"/>
    </source>
</evidence>
<keyword evidence="17" id="KW-0966">Cell projection</keyword>
<feature type="compositionally biased region" description="Low complexity" evidence="18">
    <location>
        <begin position="518"/>
        <end position="527"/>
    </location>
</feature>
<feature type="compositionally biased region" description="Polar residues" evidence="18">
    <location>
        <begin position="406"/>
        <end position="431"/>
    </location>
</feature>
<keyword evidence="7" id="KW-0813">Transport</keyword>
<evidence type="ECO:0000256" key="12">
    <source>
        <dbReference type="ARBA" id="ARBA00022845"/>
    </source>
</evidence>
<evidence type="ECO:0000256" key="17">
    <source>
        <dbReference type="ARBA" id="ARBA00023273"/>
    </source>
</evidence>
<dbReference type="EMBL" id="UZAM01007087">
    <property type="protein sequence ID" value="VDO96551.1"/>
    <property type="molecule type" value="Genomic_DNA"/>
</dbReference>
<feature type="region of interest" description="Disordered" evidence="18">
    <location>
        <begin position="1"/>
        <end position="58"/>
    </location>
</feature>
<reference evidence="20 21" key="2">
    <citation type="submission" date="2018-11" db="EMBL/GenBank/DDBJ databases">
        <authorList>
            <consortium name="Pathogen Informatics"/>
        </authorList>
    </citation>
    <scope>NUCLEOTIDE SEQUENCE [LARGE SCALE GENOMIC DNA]</scope>
</reference>
<evidence type="ECO:0000313" key="20">
    <source>
        <dbReference type="EMBL" id="VDO96551.1"/>
    </source>
</evidence>
<evidence type="ECO:0000313" key="21">
    <source>
        <dbReference type="Proteomes" id="UP000270296"/>
    </source>
</evidence>
<keyword evidence="16" id="KW-0539">Nucleus</keyword>
<comment type="similarity">
    <text evidence="5">Belongs to the CASC3 family.</text>
</comment>
<gene>
    <name evidence="20" type="ORF">SBAD_LOCUS2102</name>
</gene>
<proteinExistence type="inferred from homology"/>
<evidence type="ECO:0000256" key="5">
    <source>
        <dbReference type="ARBA" id="ARBA00009548"/>
    </source>
</evidence>
<keyword evidence="21" id="KW-1185">Reference proteome</keyword>
<feature type="region of interest" description="Disordered" evidence="18">
    <location>
        <begin position="370"/>
        <end position="477"/>
    </location>
</feature>
<evidence type="ECO:0000256" key="10">
    <source>
        <dbReference type="ARBA" id="ARBA00022728"/>
    </source>
</evidence>
<evidence type="ECO:0000256" key="3">
    <source>
        <dbReference type="ARBA" id="ARBA00004324"/>
    </source>
</evidence>
<feature type="compositionally biased region" description="Polar residues" evidence="18">
    <location>
        <begin position="560"/>
        <end position="570"/>
    </location>
</feature>
<sequence>MENSVSAADATPCDDDGNSPNIKTEDCPSETLVAGEPSTSPDIYKSNSSGDMDHVDLKGKEKCTDETCMTGENHTSPDILKSDRHVNVGDVDCKEIENFPTETLATKEPENCPSSHADKSNEEAGVDDLGCKVEEKCSAETLVTNENAFADADESYQDADENNVDLKEEGNASLEGYAELTTSVKQLEIKDDDVNNNKQSEEASNTFDSDESEYDKAKELPSSDDDEAPVHLKGCVVEEVDRSDPAFVPKRGGFYQHDLRVFDESAQTQRVPRKQHWDAKSSKWQHDKFDFEEQAPKTKYEIVSQYGYDIRDDNKVPPPGFRRRYNRGGRDFIKTGGWGRQASPPFDSSELRNHSYEPYADADYDKTKTAPVPSCEADQQHKGNEFVRTKNATSPLARERHEVRESASTSDQTSDYNCYDSRTAQALSPTRRNAPEIYPERPGSFYRRASVNDAPAGGDEAVSSFEPRRGSYKGSSDVRNYSLKTKANVVNNDSSLPLSTTVSKSPPDITGRRRASSESRSFASGRRSSQEDVDRQPTSYKTNDSKVNAHEESSKPAASAGTTKRYSTLRQQVHQQHASDAQDQHRQSFAVPPPTATTVPFLNQQEVAAVESLPLQPVYPQYLAPVHRSMTSYQSPPFYDGMCRQYSRCRNHHARSIIYS</sequence>
<evidence type="ECO:0000256" key="9">
    <source>
        <dbReference type="ARBA" id="ARBA00022664"/>
    </source>
</evidence>
<feature type="region of interest" description="Disordered" evidence="18">
    <location>
        <begin position="492"/>
        <end position="594"/>
    </location>
</feature>
<keyword evidence="15" id="KW-0508">mRNA splicing</keyword>
<dbReference type="GO" id="GO:0048471">
    <property type="term" value="C:perinuclear region of cytoplasm"/>
    <property type="evidence" value="ECO:0007669"/>
    <property type="project" value="UniProtKB-SubCell"/>
</dbReference>
<dbReference type="GO" id="GO:0006417">
    <property type="term" value="P:regulation of translation"/>
    <property type="evidence" value="ECO:0007669"/>
    <property type="project" value="UniProtKB-KW"/>
</dbReference>
<keyword evidence="11" id="KW-0509">mRNA transport</keyword>
<dbReference type="SMART" id="SM01044">
    <property type="entry name" value="Btz"/>
    <property type="match status" value="1"/>
</dbReference>
<feature type="compositionally biased region" description="Acidic residues" evidence="18">
    <location>
        <begin position="151"/>
        <end position="163"/>
    </location>
</feature>
<feature type="compositionally biased region" description="Basic and acidic residues" evidence="18">
    <location>
        <begin position="105"/>
        <end position="122"/>
    </location>
</feature>
<dbReference type="GO" id="GO:0035145">
    <property type="term" value="C:exon-exon junction complex"/>
    <property type="evidence" value="ECO:0007669"/>
    <property type="project" value="InterPro"/>
</dbReference>
<feature type="region of interest" description="Disordered" evidence="18">
    <location>
        <begin position="188"/>
        <end position="230"/>
    </location>
</feature>
<name>A0A183IEQ6_9BILA</name>
<dbReference type="GO" id="GO:0006397">
    <property type="term" value="P:mRNA processing"/>
    <property type="evidence" value="ECO:0007669"/>
    <property type="project" value="UniProtKB-KW"/>
</dbReference>
<feature type="compositionally biased region" description="Basic and acidic residues" evidence="18">
    <location>
        <begin position="378"/>
        <end position="388"/>
    </location>
</feature>
<evidence type="ECO:0000256" key="16">
    <source>
        <dbReference type="ARBA" id="ARBA00023242"/>
    </source>
</evidence>
<dbReference type="InterPro" id="IPR018545">
    <property type="entry name" value="Btz_dom"/>
</dbReference>
<evidence type="ECO:0000256" key="4">
    <source>
        <dbReference type="ARBA" id="ARBA00004556"/>
    </source>
</evidence>
<keyword evidence="9" id="KW-0507">mRNA processing</keyword>
<evidence type="ECO:0000256" key="6">
    <source>
        <dbReference type="ARBA" id="ARBA00019964"/>
    </source>
</evidence>
<evidence type="ECO:0000259" key="19">
    <source>
        <dbReference type="SMART" id="SM01044"/>
    </source>
</evidence>
<feature type="compositionally biased region" description="Polar residues" evidence="18">
    <location>
        <begin position="492"/>
        <end position="504"/>
    </location>
</feature>
<dbReference type="GO" id="GO:0000184">
    <property type="term" value="P:nuclear-transcribed mRNA catabolic process, nonsense-mediated decay"/>
    <property type="evidence" value="ECO:0007669"/>
    <property type="project" value="UniProtKB-KW"/>
</dbReference>
<dbReference type="Proteomes" id="UP000270296">
    <property type="component" value="Unassembled WGS sequence"/>
</dbReference>
<evidence type="ECO:0000256" key="14">
    <source>
        <dbReference type="ARBA" id="ARBA00023161"/>
    </source>
</evidence>
<reference evidence="22" key="1">
    <citation type="submission" date="2016-06" db="UniProtKB">
        <authorList>
            <consortium name="WormBaseParasite"/>
        </authorList>
    </citation>
    <scope>IDENTIFICATION</scope>
</reference>
<dbReference type="GO" id="GO:0003729">
    <property type="term" value="F:mRNA binding"/>
    <property type="evidence" value="ECO:0007669"/>
    <property type="project" value="InterPro"/>
</dbReference>
<dbReference type="GO" id="GO:0005681">
    <property type="term" value="C:spliceosomal complex"/>
    <property type="evidence" value="ECO:0007669"/>
    <property type="project" value="UniProtKB-KW"/>
</dbReference>
<dbReference type="PANTHER" id="PTHR13434">
    <property type="entry name" value="PROTEIN CASC3"/>
    <property type="match status" value="1"/>
</dbReference>
<evidence type="ECO:0000256" key="13">
    <source>
        <dbReference type="ARBA" id="ARBA00022884"/>
    </source>
</evidence>
<evidence type="ECO:0000256" key="2">
    <source>
        <dbReference type="ARBA" id="ARBA00004279"/>
    </source>
</evidence>
<evidence type="ECO:0000256" key="18">
    <source>
        <dbReference type="SAM" id="MobiDB-lite"/>
    </source>
</evidence>
<evidence type="ECO:0000256" key="1">
    <source>
        <dbReference type="ARBA" id="ARBA00004210"/>
    </source>
</evidence>
<dbReference type="Pfam" id="PF09405">
    <property type="entry name" value="Btz"/>
    <property type="match status" value="1"/>
</dbReference>